<name>A0A7X1B3V6_9BACT</name>
<dbReference type="InterPro" id="IPR038352">
    <property type="entry name" value="Imelysin_sf"/>
</dbReference>
<feature type="chain" id="PRO_5031272725" evidence="3">
    <location>
        <begin position="24"/>
        <end position="367"/>
    </location>
</feature>
<dbReference type="RefSeq" id="WP_185694547.1">
    <property type="nucleotide sequence ID" value="NZ_JACHVA010000136.1"/>
</dbReference>
<dbReference type="CDD" id="cd14658">
    <property type="entry name" value="Imelysin-like_IrpA"/>
    <property type="match status" value="1"/>
</dbReference>
<dbReference type="InterPro" id="IPR018976">
    <property type="entry name" value="Imelysin-like"/>
</dbReference>
<evidence type="ECO:0000256" key="3">
    <source>
        <dbReference type="SAM" id="SignalP"/>
    </source>
</evidence>
<evidence type="ECO:0000256" key="1">
    <source>
        <dbReference type="ARBA" id="ARBA00004196"/>
    </source>
</evidence>
<evidence type="ECO:0000313" key="5">
    <source>
        <dbReference type="EMBL" id="MBC2603930.1"/>
    </source>
</evidence>
<comment type="subcellular location">
    <subcellularLocation>
        <location evidence="1">Cell envelope</location>
    </subcellularLocation>
</comment>
<dbReference type="EMBL" id="JACHVA010000136">
    <property type="protein sequence ID" value="MBC2603930.1"/>
    <property type="molecule type" value="Genomic_DNA"/>
</dbReference>
<dbReference type="GO" id="GO:0030313">
    <property type="term" value="C:cell envelope"/>
    <property type="evidence" value="ECO:0007669"/>
    <property type="project" value="UniProtKB-SubCell"/>
</dbReference>
<feature type="signal peptide" evidence="3">
    <location>
        <begin position="1"/>
        <end position="23"/>
    </location>
</feature>
<gene>
    <name evidence="5" type="ORF">H5P30_19290</name>
</gene>
<evidence type="ECO:0000259" key="4">
    <source>
        <dbReference type="Pfam" id="PF09375"/>
    </source>
</evidence>
<dbReference type="InterPro" id="IPR034982">
    <property type="entry name" value="Imelysin-like_IrpA"/>
</dbReference>
<protein>
    <submittedName>
        <fullName evidence="5">Peptidase M75</fullName>
    </submittedName>
</protein>
<dbReference type="Pfam" id="PF09375">
    <property type="entry name" value="Peptidase_M75"/>
    <property type="match status" value="1"/>
</dbReference>
<dbReference type="Proteomes" id="UP000525652">
    <property type="component" value="Unassembled WGS sequence"/>
</dbReference>
<dbReference type="AlphaFoldDB" id="A0A7X1B3V6"/>
<keyword evidence="6" id="KW-1185">Reference proteome</keyword>
<proteinExistence type="predicted"/>
<organism evidence="5 6">
    <name type="scientific">Puniceicoccus vermicola</name>
    <dbReference type="NCBI Taxonomy" id="388746"/>
    <lineage>
        <taxon>Bacteria</taxon>
        <taxon>Pseudomonadati</taxon>
        <taxon>Verrucomicrobiota</taxon>
        <taxon>Opitutia</taxon>
        <taxon>Puniceicoccales</taxon>
        <taxon>Puniceicoccaceae</taxon>
        <taxon>Puniceicoccus</taxon>
    </lineage>
</organism>
<dbReference type="Gene3D" id="1.20.1420.20">
    <property type="entry name" value="M75 peptidase, HXXE motif"/>
    <property type="match status" value="1"/>
</dbReference>
<feature type="domain" description="Imelysin-like" evidence="4">
    <location>
        <begin position="44"/>
        <end position="352"/>
    </location>
</feature>
<sequence length="367" mass="39557">MKYQRILLSFLTATSGAIATAQAESLSSNSVDGVLTHYTEGTVIQTYANMATESLKLNEAVNKLAAKPTDARVEAAADAWRATRANWEQSEAFLFGPASFNDLDPQLDSWPLDQAQLDHVLATIENGQLEVDAGYVRDYLGAALRGFHAVEYLLFRNGQPRAAADFTKAELQYLVAATQVMTEDCITLEAWWTGMDNLAEDKKEVLEEAEIETSGSYGQEFVNAGKAGSRYDSQTEAIQEILQGCIDIADELAGAKIGDPAESQNPQECESWYSWNSLDDFTNNLISIQNAYEGTTGGDSLSDLVAAQDPGLDAGVKAAIATARKSVSAIPAPYRNNLGESEAIDAAVADCLLVSEKLASVQEKLDS</sequence>
<evidence type="ECO:0000256" key="2">
    <source>
        <dbReference type="ARBA" id="ARBA00022729"/>
    </source>
</evidence>
<evidence type="ECO:0000313" key="6">
    <source>
        <dbReference type="Proteomes" id="UP000525652"/>
    </source>
</evidence>
<keyword evidence="2 3" id="KW-0732">Signal</keyword>
<reference evidence="5 6" key="1">
    <citation type="submission" date="2020-07" db="EMBL/GenBank/DDBJ databases">
        <authorList>
            <person name="Feng X."/>
        </authorList>
    </citation>
    <scope>NUCLEOTIDE SEQUENCE [LARGE SCALE GENOMIC DNA]</scope>
    <source>
        <strain evidence="5 6">JCM14086</strain>
    </source>
</reference>
<comment type="caution">
    <text evidence="5">The sequence shown here is derived from an EMBL/GenBank/DDBJ whole genome shotgun (WGS) entry which is preliminary data.</text>
</comment>
<accession>A0A7X1B3V6</accession>